<gene>
    <name evidence="2" type="ORF">NEMVEDRAFT_v1g225925</name>
</gene>
<dbReference type="Pfam" id="PF07228">
    <property type="entry name" value="SpoIIE"/>
    <property type="match status" value="1"/>
</dbReference>
<dbReference type="InParanoid" id="A8DW76"/>
<proteinExistence type="predicted"/>
<evidence type="ECO:0000313" key="3">
    <source>
        <dbReference type="Proteomes" id="UP000001593"/>
    </source>
</evidence>
<dbReference type="Gene3D" id="3.60.40.10">
    <property type="entry name" value="PPM-type phosphatase domain"/>
    <property type="match status" value="1"/>
</dbReference>
<dbReference type="HOGENOM" id="CLU_1909160_0_0_1"/>
<dbReference type="InterPro" id="IPR001932">
    <property type="entry name" value="PPM-type_phosphatase-like_dom"/>
</dbReference>
<evidence type="ECO:0000313" key="2">
    <source>
        <dbReference type="EMBL" id="EDO25533.1"/>
    </source>
</evidence>
<protein>
    <recommendedName>
        <fullName evidence="1">PPM-type phosphatase domain-containing protein</fullName>
    </recommendedName>
</protein>
<dbReference type="Proteomes" id="UP000001593">
    <property type="component" value="Unassembled WGS sequence"/>
</dbReference>
<organism evidence="2 3">
    <name type="scientific">Nematostella vectensis</name>
    <name type="common">Starlet sea anemone</name>
    <dbReference type="NCBI Taxonomy" id="45351"/>
    <lineage>
        <taxon>Eukaryota</taxon>
        <taxon>Metazoa</taxon>
        <taxon>Cnidaria</taxon>
        <taxon>Anthozoa</taxon>
        <taxon>Hexacorallia</taxon>
        <taxon>Actiniaria</taxon>
        <taxon>Edwardsiidae</taxon>
        <taxon>Nematostella</taxon>
    </lineage>
</organism>
<feature type="domain" description="PPM-type phosphatase" evidence="1">
    <location>
        <begin position="4"/>
        <end position="133"/>
    </location>
</feature>
<evidence type="ECO:0000259" key="1">
    <source>
        <dbReference type="Pfam" id="PF07228"/>
    </source>
</evidence>
<dbReference type="InterPro" id="IPR036457">
    <property type="entry name" value="PPM-type-like_dom_sf"/>
</dbReference>
<accession>A8DW76</accession>
<reference evidence="2 3" key="1">
    <citation type="journal article" date="2007" name="Science">
        <title>Sea anemone genome reveals ancestral eumetazoan gene repertoire and genomic organization.</title>
        <authorList>
            <person name="Putnam N.H."/>
            <person name="Srivastava M."/>
            <person name="Hellsten U."/>
            <person name="Dirks B."/>
            <person name="Chapman J."/>
            <person name="Salamov A."/>
            <person name="Terry A."/>
            <person name="Shapiro H."/>
            <person name="Lindquist E."/>
            <person name="Kapitonov V.V."/>
            <person name="Jurka J."/>
            <person name="Genikhovich G."/>
            <person name="Grigoriev I.V."/>
            <person name="Lucas S.M."/>
            <person name="Steele R.E."/>
            <person name="Finnerty J.R."/>
            <person name="Technau U."/>
            <person name="Martindale M.Q."/>
            <person name="Rokhsar D.S."/>
        </authorList>
    </citation>
    <scope>NUCLEOTIDE SEQUENCE [LARGE SCALE GENOMIC DNA]</scope>
    <source>
        <strain evidence="3">CH2 X CH6</strain>
    </source>
</reference>
<dbReference type="EMBL" id="DS479236">
    <property type="protein sequence ID" value="EDO25533.1"/>
    <property type="molecule type" value="Genomic_DNA"/>
</dbReference>
<dbReference type="AlphaFoldDB" id="A8DW76"/>
<name>A8DW76_NEMVE</name>
<keyword evidence="3" id="KW-1185">Reference proteome</keyword>
<sequence length="133" mass="15085">MDLSFCALDLHAMKLYFAGAKNAAYVVRKGELIELKGDRKPIGFDEHEGASRFTTIELALEKGDMIYTFSDGYADQFGGPSSKKFMVKRLKALLIEQSQEKLPIQMARIELEFDRWKGNHEQIDDVLLIGVKV</sequence>